<reference evidence="1 2" key="1">
    <citation type="submission" date="2018-12" db="EMBL/GenBank/DDBJ databases">
        <authorList>
            <consortium name="Pathogen Informatics"/>
        </authorList>
    </citation>
    <scope>NUCLEOTIDE SEQUENCE [LARGE SCALE GENOMIC DNA]</scope>
    <source>
        <strain evidence="1 2">NCTC7357</strain>
    </source>
</reference>
<proteinExistence type="predicted"/>
<dbReference type="InterPro" id="IPR011006">
    <property type="entry name" value="CheY-like_superfamily"/>
</dbReference>
<evidence type="ECO:0000313" key="2">
    <source>
        <dbReference type="Proteomes" id="UP000277437"/>
    </source>
</evidence>
<sequence length="150" mass="16702">MINKTLRILIADDQHFQRLNIEKPLNQLGYFRIAPVHSFDEIETLTCGSCKPFDLLIISTALVADLEIDLEAFCRDNPLIHHALIYDSQQAQLPPPPLPLPLPLTLQLSLSGAPGSESLKSLMAMIDPPPRRHGLQVLPWLRGLSRGRVG</sequence>
<organism evidence="1 2">
    <name type="scientific">Pseudomonas chlororaphis</name>
    <dbReference type="NCBI Taxonomy" id="587753"/>
    <lineage>
        <taxon>Bacteria</taxon>
        <taxon>Pseudomonadati</taxon>
        <taxon>Pseudomonadota</taxon>
        <taxon>Gammaproteobacteria</taxon>
        <taxon>Pseudomonadales</taxon>
        <taxon>Pseudomonadaceae</taxon>
        <taxon>Pseudomonas</taxon>
    </lineage>
</organism>
<dbReference type="Proteomes" id="UP000277437">
    <property type="component" value="Chromosome"/>
</dbReference>
<name>A0AAX3FSZ4_9PSED</name>
<protein>
    <submittedName>
        <fullName evidence="1">Response regulator receiver protein</fullName>
    </submittedName>
</protein>
<dbReference type="EMBL" id="LR134334">
    <property type="protein sequence ID" value="VEF73316.1"/>
    <property type="molecule type" value="Genomic_DNA"/>
</dbReference>
<accession>A0AAX3FSZ4</accession>
<gene>
    <name evidence="1" type="ORF">NCTC7357_01572</name>
</gene>
<dbReference type="AlphaFoldDB" id="A0AAX3FSZ4"/>
<dbReference type="SUPFAM" id="SSF52172">
    <property type="entry name" value="CheY-like"/>
    <property type="match status" value="1"/>
</dbReference>
<dbReference type="RefSeq" id="WP_124325078.1">
    <property type="nucleotide sequence ID" value="NZ_CP118137.1"/>
</dbReference>
<evidence type="ECO:0000313" key="1">
    <source>
        <dbReference type="EMBL" id="VEF73316.1"/>
    </source>
</evidence>